<dbReference type="Gene3D" id="1.10.10.160">
    <property type="match status" value="1"/>
</dbReference>
<dbReference type="PROSITE" id="PS51217">
    <property type="entry name" value="UVRD_HELICASE_CTER"/>
    <property type="match status" value="1"/>
</dbReference>
<reference evidence="17" key="1">
    <citation type="submission" date="2020-06" db="EMBL/GenBank/DDBJ databases">
        <title>Thalassolituus marinus alknpb1M-1, a hydrocarbon-degrading bacterium isolated from the deep-sea overlying water using an in-situ strategy from the South China Sea basin.</title>
        <authorList>
            <person name="Dong C."/>
            <person name="Chen Y."/>
            <person name="Shao Z."/>
        </authorList>
    </citation>
    <scope>NUCLEOTIDE SEQUENCE [LARGE SCALE GENOMIC DNA]</scope>
    <source>
        <strain evidence="17">alknpb1M-1</strain>
    </source>
</reference>
<feature type="region of interest" description="Disordered" evidence="13">
    <location>
        <begin position="1"/>
        <end position="22"/>
    </location>
</feature>
<comment type="similarity">
    <text evidence="1">Belongs to the helicase family. UvrD subfamily.</text>
</comment>
<comment type="catalytic activity">
    <reaction evidence="8">
        <text>Couples ATP hydrolysis with the unwinding of duplex DNA by translocating in the 3'-5' direction.</text>
        <dbReference type="EC" id="5.6.2.4"/>
    </reaction>
</comment>
<dbReference type="PANTHER" id="PTHR11070">
    <property type="entry name" value="UVRD / RECB / PCRA DNA HELICASE FAMILY MEMBER"/>
    <property type="match status" value="1"/>
</dbReference>
<keyword evidence="4 12" id="KW-0347">Helicase</keyword>
<evidence type="ECO:0000256" key="5">
    <source>
        <dbReference type="ARBA" id="ARBA00022840"/>
    </source>
</evidence>
<dbReference type="InterPro" id="IPR014016">
    <property type="entry name" value="UvrD-like_ATP-bd"/>
</dbReference>
<dbReference type="InterPro" id="IPR000212">
    <property type="entry name" value="DNA_helicase_UvrD/REP"/>
</dbReference>
<keyword evidence="17" id="KW-1185">Reference proteome</keyword>
<dbReference type="Gene3D" id="3.40.50.300">
    <property type="entry name" value="P-loop containing nucleotide triphosphate hydrolases"/>
    <property type="match status" value="2"/>
</dbReference>
<dbReference type="PANTHER" id="PTHR11070:SF2">
    <property type="entry name" value="ATP-DEPENDENT DNA HELICASE SRS2"/>
    <property type="match status" value="1"/>
</dbReference>
<evidence type="ECO:0000256" key="10">
    <source>
        <dbReference type="ARBA" id="ARBA00034923"/>
    </source>
</evidence>
<dbReference type="InterPro" id="IPR027417">
    <property type="entry name" value="P-loop_NTPase"/>
</dbReference>
<dbReference type="Pfam" id="PF00580">
    <property type="entry name" value="UvrD-helicase"/>
    <property type="match status" value="1"/>
</dbReference>
<gene>
    <name evidence="16" type="ORF">HUF19_13325</name>
</gene>
<dbReference type="Pfam" id="PF13361">
    <property type="entry name" value="UvrD_C"/>
    <property type="match status" value="1"/>
</dbReference>
<feature type="binding site" evidence="12">
    <location>
        <begin position="43"/>
        <end position="50"/>
    </location>
    <ligand>
        <name>ATP</name>
        <dbReference type="ChEBI" id="CHEBI:30616"/>
    </ligand>
</feature>
<evidence type="ECO:0000256" key="12">
    <source>
        <dbReference type="PROSITE-ProRule" id="PRU00560"/>
    </source>
</evidence>
<dbReference type="EC" id="5.6.2.4" evidence="9"/>
<evidence type="ECO:0000259" key="15">
    <source>
        <dbReference type="PROSITE" id="PS51217"/>
    </source>
</evidence>
<dbReference type="RefSeq" id="WP_260997079.1">
    <property type="nucleotide sequence ID" value="NZ_CP054475.1"/>
</dbReference>
<dbReference type="CDD" id="cd17932">
    <property type="entry name" value="DEXQc_UvrD"/>
    <property type="match status" value="1"/>
</dbReference>
<evidence type="ECO:0000256" key="4">
    <source>
        <dbReference type="ARBA" id="ARBA00022806"/>
    </source>
</evidence>
<evidence type="ECO:0000256" key="7">
    <source>
        <dbReference type="ARBA" id="ARBA00023235"/>
    </source>
</evidence>
<dbReference type="Proteomes" id="UP001065322">
    <property type="component" value="Chromosome"/>
</dbReference>
<feature type="domain" description="UvrD-like helicase C-terminal" evidence="15">
    <location>
        <begin position="311"/>
        <end position="585"/>
    </location>
</feature>
<sequence length="795" mass="90227">MPALTHTPTSSVYTPDGQSGRTQLTPQQAQVIAHQQGHAKVVAVAGAGKTTTLTHFIAARLSEGVSPRRLLVLMYNRAAREDFEAKLSRLLPRQALPEVRTFHSLGLRIYQRLIAQGVLPPFQGKPLSDGEMEPIVWRLLQQLADDDTRQEILSQRKKWVEPALAFIDLVKSGLQPPAEVFEALELPDSCKIFIDLFDLFEDWRRQQRRISYADMLYDPVMAFIYQPEIAAQFGGHMQWILVDEYQDINAIQQHLLEVLYGGRGSVMVIGDPDQTIYEFRGSKPEFIVQKFDQQMQQVSTYQLPHTFRYGHALSLLANHLITHNKEREPVLCLSHPSTPQTKAKLHFARYEPALILTLIKSEAEKQPLENIAVINRLWALCAPIELGLLQAGIPYQLHNSQSVLDRWELQIFWILLEISAGRFAARNTEQRTDAWLQLLTTPYPKIKRSTLEQIARTMAQADADFGEALQAAVPDDMSKWQRQQLDARAEVLASAEHVAMPAHRLLQQYIDQSGLEDGIADSAFSAQQIEDRLQTIKAFVHFMRESEQNSRNALDYLQQLKAQRLQQSREKKGGVHLTSIHKSKGLEWPVVIIPGLNAHYYPYTPEGEFTTPASEESERRLLYVAMTRAKQQLHLIAPDPFKDQKRGGGQTSARDWSSRFQQELMVERSVDIARAIEAKSDSVALKIPHGSPASWLQDYCRQLDIHLNFTLDTSAPASAERTARRAAPGYPKAPADYIIERKYSAAEEQRRIRHDTLGAGVVLAEDERYIKIRFDGEAQARTLDKKTASAFMENE</sequence>
<accession>A0ABY6AEC7</accession>
<organism evidence="16 17">
    <name type="scientific">Thalassolituus hydrocarboniclasticus</name>
    <dbReference type="NCBI Taxonomy" id="2742796"/>
    <lineage>
        <taxon>Bacteria</taxon>
        <taxon>Pseudomonadati</taxon>
        <taxon>Pseudomonadota</taxon>
        <taxon>Gammaproteobacteria</taxon>
        <taxon>Oceanospirillales</taxon>
        <taxon>Oceanospirillaceae</taxon>
        <taxon>Thalassolituus</taxon>
    </lineage>
</organism>
<comment type="catalytic activity">
    <reaction evidence="11">
        <text>ATP + H2O = ADP + phosphate + H(+)</text>
        <dbReference type="Rhea" id="RHEA:13065"/>
        <dbReference type="ChEBI" id="CHEBI:15377"/>
        <dbReference type="ChEBI" id="CHEBI:15378"/>
        <dbReference type="ChEBI" id="CHEBI:30616"/>
        <dbReference type="ChEBI" id="CHEBI:43474"/>
        <dbReference type="ChEBI" id="CHEBI:456216"/>
        <dbReference type="EC" id="5.6.2.4"/>
    </reaction>
</comment>
<proteinExistence type="inferred from homology"/>
<dbReference type="GO" id="GO:0004386">
    <property type="term" value="F:helicase activity"/>
    <property type="evidence" value="ECO:0007669"/>
    <property type="project" value="UniProtKB-KW"/>
</dbReference>
<evidence type="ECO:0000256" key="9">
    <source>
        <dbReference type="ARBA" id="ARBA00034808"/>
    </source>
</evidence>
<keyword evidence="7" id="KW-0413">Isomerase</keyword>
<dbReference type="SUPFAM" id="SSF52540">
    <property type="entry name" value="P-loop containing nucleoside triphosphate hydrolases"/>
    <property type="match status" value="1"/>
</dbReference>
<keyword evidence="3 12" id="KW-0378">Hydrolase</keyword>
<dbReference type="PROSITE" id="PS51198">
    <property type="entry name" value="UVRD_HELICASE_ATP_BIND"/>
    <property type="match status" value="1"/>
</dbReference>
<dbReference type="InterPro" id="IPR014017">
    <property type="entry name" value="DNA_helicase_UvrD-like_C"/>
</dbReference>
<evidence type="ECO:0000259" key="14">
    <source>
        <dbReference type="PROSITE" id="PS51198"/>
    </source>
</evidence>
<keyword evidence="6" id="KW-0238">DNA-binding</keyword>
<evidence type="ECO:0000256" key="6">
    <source>
        <dbReference type="ARBA" id="ARBA00023125"/>
    </source>
</evidence>
<evidence type="ECO:0000256" key="13">
    <source>
        <dbReference type="SAM" id="MobiDB-lite"/>
    </source>
</evidence>
<evidence type="ECO:0000313" key="16">
    <source>
        <dbReference type="EMBL" id="UXD88344.1"/>
    </source>
</evidence>
<evidence type="ECO:0000256" key="11">
    <source>
        <dbReference type="ARBA" id="ARBA00048988"/>
    </source>
</evidence>
<evidence type="ECO:0000313" key="17">
    <source>
        <dbReference type="Proteomes" id="UP001065322"/>
    </source>
</evidence>
<evidence type="ECO:0000256" key="1">
    <source>
        <dbReference type="ARBA" id="ARBA00009922"/>
    </source>
</evidence>
<evidence type="ECO:0000256" key="2">
    <source>
        <dbReference type="ARBA" id="ARBA00022741"/>
    </source>
</evidence>
<protein>
    <recommendedName>
        <fullName evidence="9">DNA 3'-5' helicase</fullName>
        <ecNumber evidence="9">5.6.2.4</ecNumber>
    </recommendedName>
    <alternativeName>
        <fullName evidence="10">DNA 3'-5' helicase II</fullName>
    </alternativeName>
</protein>
<evidence type="ECO:0000256" key="8">
    <source>
        <dbReference type="ARBA" id="ARBA00034617"/>
    </source>
</evidence>
<keyword evidence="2 12" id="KW-0547">Nucleotide-binding</keyword>
<keyword evidence="5 12" id="KW-0067">ATP-binding</keyword>
<evidence type="ECO:0000256" key="3">
    <source>
        <dbReference type="ARBA" id="ARBA00022801"/>
    </source>
</evidence>
<dbReference type="InterPro" id="IPR013986">
    <property type="entry name" value="DExx_box_DNA_helicase_dom_sf"/>
</dbReference>
<dbReference type="EMBL" id="CP054475">
    <property type="protein sequence ID" value="UXD88344.1"/>
    <property type="molecule type" value="Genomic_DNA"/>
</dbReference>
<feature type="domain" description="UvrD-like helicase ATP-binding" evidence="14">
    <location>
        <begin position="22"/>
        <end position="310"/>
    </location>
</feature>
<dbReference type="Gene3D" id="1.10.486.10">
    <property type="entry name" value="PCRA, domain 4"/>
    <property type="match status" value="1"/>
</dbReference>
<name>A0ABY6AEC7_9GAMM</name>